<protein>
    <submittedName>
        <fullName evidence="1">Uncharacterized protein</fullName>
    </submittedName>
</protein>
<sequence>MASLGRHRVVPRPETCRSWIIQRGPHVRCDFPLGQAPAVRLSKDGPVLAAQHAVDAYVLADHRDTAARQRGGELCFLGRRALRGIHTRLDAAPAVVREILDEYGGARPRVAAKQEVHDAHNVAVGTALAVIATDLEHPCCEELFAWLHRTPGRPVNIPREHPTSNLSNWKPAGSRVTSRILAASDGALAENAIHPGRGPAPGLAVVGLVARFGAPA</sequence>
<evidence type="ECO:0000313" key="1">
    <source>
        <dbReference type="EMBL" id="MFK4272910.1"/>
    </source>
</evidence>
<proteinExistence type="predicted"/>
<name>A0ABW8M6I5_9ACTN</name>
<comment type="caution">
    <text evidence="1">The sequence shown here is derived from an EMBL/GenBank/DDBJ whole genome shotgun (WGS) entry which is preliminary data.</text>
</comment>
<dbReference type="Proteomes" id="UP001620295">
    <property type="component" value="Unassembled WGS sequence"/>
</dbReference>
<organism evidence="1 2">
    <name type="scientific">Streptomyces milbemycinicus</name>
    <dbReference type="NCBI Taxonomy" id="476552"/>
    <lineage>
        <taxon>Bacteria</taxon>
        <taxon>Bacillati</taxon>
        <taxon>Actinomycetota</taxon>
        <taxon>Actinomycetes</taxon>
        <taxon>Kitasatosporales</taxon>
        <taxon>Streptomycetaceae</taxon>
        <taxon>Streptomyces</taxon>
    </lineage>
</organism>
<gene>
    <name evidence="1" type="ORF">ACI2L5_49840</name>
</gene>
<evidence type="ECO:0000313" key="2">
    <source>
        <dbReference type="Proteomes" id="UP001620295"/>
    </source>
</evidence>
<accession>A0ABW8M6I5</accession>
<dbReference type="RefSeq" id="WP_404749049.1">
    <property type="nucleotide sequence ID" value="NZ_JBJDQH010000034.1"/>
</dbReference>
<keyword evidence="2" id="KW-1185">Reference proteome</keyword>
<dbReference type="EMBL" id="JBJDQH010000034">
    <property type="protein sequence ID" value="MFK4272910.1"/>
    <property type="molecule type" value="Genomic_DNA"/>
</dbReference>
<reference evidence="1 2" key="1">
    <citation type="submission" date="2024-11" db="EMBL/GenBank/DDBJ databases">
        <title>The Natural Products Discovery Center: Release of the First 8490 Sequenced Strains for Exploring Actinobacteria Biosynthetic Diversity.</title>
        <authorList>
            <person name="Kalkreuter E."/>
            <person name="Kautsar S.A."/>
            <person name="Yang D."/>
            <person name="Bader C.D."/>
            <person name="Teijaro C.N."/>
            <person name="Fluegel L."/>
            <person name="Davis C.M."/>
            <person name="Simpson J.R."/>
            <person name="Lauterbach L."/>
            <person name="Steele A.D."/>
            <person name="Gui C."/>
            <person name="Meng S."/>
            <person name="Li G."/>
            <person name="Viehrig K."/>
            <person name="Ye F."/>
            <person name="Su P."/>
            <person name="Kiefer A.F."/>
            <person name="Nichols A."/>
            <person name="Cepeda A.J."/>
            <person name="Yan W."/>
            <person name="Fan B."/>
            <person name="Jiang Y."/>
            <person name="Adhikari A."/>
            <person name="Zheng C.-J."/>
            <person name="Schuster L."/>
            <person name="Cowan T.M."/>
            <person name="Smanski M.J."/>
            <person name="Chevrette M.G."/>
            <person name="De Carvalho L.P.S."/>
            <person name="Shen B."/>
        </authorList>
    </citation>
    <scope>NUCLEOTIDE SEQUENCE [LARGE SCALE GENOMIC DNA]</scope>
    <source>
        <strain evidence="1 2">NPDC020863</strain>
    </source>
</reference>